<dbReference type="AlphaFoldDB" id="A0A2C6L646"/>
<dbReference type="VEuPathDB" id="ToxoDB:CSUI_002073"/>
<organism evidence="1 2">
    <name type="scientific">Cystoisospora suis</name>
    <dbReference type="NCBI Taxonomy" id="483139"/>
    <lineage>
        <taxon>Eukaryota</taxon>
        <taxon>Sar</taxon>
        <taxon>Alveolata</taxon>
        <taxon>Apicomplexa</taxon>
        <taxon>Conoidasida</taxon>
        <taxon>Coccidia</taxon>
        <taxon>Eucoccidiorida</taxon>
        <taxon>Eimeriorina</taxon>
        <taxon>Sarcocystidae</taxon>
        <taxon>Cystoisospora</taxon>
    </lineage>
</organism>
<dbReference type="Proteomes" id="UP000221165">
    <property type="component" value="Unassembled WGS sequence"/>
</dbReference>
<evidence type="ECO:0000313" key="2">
    <source>
        <dbReference type="Proteomes" id="UP000221165"/>
    </source>
</evidence>
<reference evidence="1 2" key="1">
    <citation type="journal article" date="2017" name="Int. J. Parasitol.">
        <title>The genome of the protozoan parasite Cystoisospora suis and a reverse vaccinology approach to identify vaccine candidates.</title>
        <authorList>
            <person name="Palmieri N."/>
            <person name="Shrestha A."/>
            <person name="Ruttkowski B."/>
            <person name="Beck T."/>
            <person name="Vogl C."/>
            <person name="Tomley F."/>
            <person name="Blake D.P."/>
            <person name="Joachim A."/>
        </authorList>
    </citation>
    <scope>NUCLEOTIDE SEQUENCE [LARGE SCALE GENOMIC DNA]</scope>
    <source>
        <strain evidence="1 2">Wien I</strain>
    </source>
</reference>
<protein>
    <submittedName>
        <fullName evidence="1">Adenylate and guanylate cyclase catalytic domain-containing protein</fullName>
    </submittedName>
</protein>
<dbReference type="GeneID" id="94425486"/>
<gene>
    <name evidence="1" type="ORF">CSUI_002073</name>
</gene>
<sequence>MLDGRIYQDIPCLGFSSCSNSLVLPLEAAVRLSSWTAITNGTMIVDDLQTIGDLRVSEREVHTAFFCNETSSE</sequence>
<evidence type="ECO:0000313" key="1">
    <source>
        <dbReference type="EMBL" id="PHJ24077.1"/>
    </source>
</evidence>
<proteinExistence type="predicted"/>
<comment type="caution">
    <text evidence="1">The sequence shown here is derived from an EMBL/GenBank/DDBJ whole genome shotgun (WGS) entry which is preliminary data.</text>
</comment>
<keyword evidence="2" id="KW-1185">Reference proteome</keyword>
<feature type="non-terminal residue" evidence="1">
    <location>
        <position position="73"/>
    </location>
</feature>
<dbReference type="EMBL" id="MIGC01000868">
    <property type="protein sequence ID" value="PHJ24077.1"/>
    <property type="molecule type" value="Genomic_DNA"/>
</dbReference>
<dbReference type="RefSeq" id="XP_067925751.1">
    <property type="nucleotide sequence ID" value="XM_068062275.1"/>
</dbReference>
<accession>A0A2C6L646</accession>
<name>A0A2C6L646_9APIC</name>